<evidence type="ECO:0000259" key="6">
    <source>
        <dbReference type="PROSITE" id="PS51186"/>
    </source>
</evidence>
<dbReference type="InterPro" id="IPR036291">
    <property type="entry name" value="NAD(P)-bd_dom_sf"/>
</dbReference>
<comment type="similarity">
    <text evidence="5">In the N-terminal section; belongs to the acetate CoA ligase alpha subunit family.</text>
</comment>
<dbReference type="EMBL" id="LWQU01000195">
    <property type="protein sequence ID" value="OAN44565.1"/>
    <property type="molecule type" value="Genomic_DNA"/>
</dbReference>
<reference evidence="7 8" key="1">
    <citation type="submission" date="2016-04" db="EMBL/GenBank/DDBJ databases">
        <title>Draft genome sequence of freshwater magnetotactic bacteria Magnetospirillum marisnigri SP-1 and Magnetospirillum moscoviense BB-1.</title>
        <authorList>
            <person name="Koziaeva V."/>
            <person name="Dziuba M.V."/>
            <person name="Ivanov T.M."/>
            <person name="Kuznetsov B."/>
            <person name="Grouzdev D.S."/>
        </authorList>
    </citation>
    <scope>NUCLEOTIDE SEQUENCE [LARGE SCALE GENOMIC DNA]</scope>
    <source>
        <strain evidence="7 8">BB-1</strain>
    </source>
</reference>
<comment type="caution">
    <text evidence="7">The sequence shown here is derived from an EMBL/GenBank/DDBJ whole genome shotgun (WGS) entry which is preliminary data.</text>
</comment>
<evidence type="ECO:0000256" key="1">
    <source>
        <dbReference type="ARBA" id="ARBA00022532"/>
    </source>
</evidence>
<evidence type="ECO:0000256" key="5">
    <source>
        <dbReference type="ARBA" id="ARBA00060888"/>
    </source>
</evidence>
<evidence type="ECO:0000256" key="2">
    <source>
        <dbReference type="ARBA" id="ARBA00022598"/>
    </source>
</evidence>
<accession>A0A178M956</accession>
<dbReference type="Gene3D" id="3.40.50.261">
    <property type="entry name" value="Succinyl-CoA synthetase domains"/>
    <property type="match status" value="2"/>
</dbReference>
<evidence type="ECO:0000256" key="4">
    <source>
        <dbReference type="ARBA" id="ARBA00022840"/>
    </source>
</evidence>
<keyword evidence="7" id="KW-0808">Transferase</keyword>
<name>A0A178M956_9PROT</name>
<evidence type="ECO:0000256" key="3">
    <source>
        <dbReference type="ARBA" id="ARBA00022741"/>
    </source>
</evidence>
<feature type="domain" description="N-acetyltransferase" evidence="6">
    <location>
        <begin position="728"/>
        <end position="885"/>
    </location>
</feature>
<dbReference type="SUPFAM" id="SSF51735">
    <property type="entry name" value="NAD(P)-binding Rossmann-fold domains"/>
    <property type="match status" value="1"/>
</dbReference>
<dbReference type="SUPFAM" id="SSF55729">
    <property type="entry name" value="Acyl-CoA N-acyltransferases (Nat)"/>
    <property type="match status" value="1"/>
</dbReference>
<dbReference type="STRING" id="1437059.A6A05_17475"/>
<dbReference type="GO" id="GO:0005524">
    <property type="term" value="F:ATP binding"/>
    <property type="evidence" value="ECO:0007669"/>
    <property type="project" value="UniProtKB-KW"/>
</dbReference>
<dbReference type="PROSITE" id="PS51186">
    <property type="entry name" value="GNAT"/>
    <property type="match status" value="1"/>
</dbReference>
<dbReference type="InterPro" id="IPR003781">
    <property type="entry name" value="CoA-bd"/>
</dbReference>
<evidence type="ECO:0000313" key="8">
    <source>
        <dbReference type="Proteomes" id="UP000078543"/>
    </source>
</evidence>
<dbReference type="RefSeq" id="WP_068504447.1">
    <property type="nucleotide sequence ID" value="NZ_LWQU01000195.1"/>
</dbReference>
<protein>
    <submittedName>
        <fullName evidence="7">GCN5 family acetyltransferase</fullName>
    </submittedName>
</protein>
<keyword evidence="8" id="KW-1185">Reference proteome</keyword>
<dbReference type="InterPro" id="IPR016181">
    <property type="entry name" value="Acyl_CoA_acyltransferase"/>
</dbReference>
<keyword evidence="1" id="KW-0816">Tricarboxylic acid cycle</keyword>
<dbReference type="GO" id="GO:0016874">
    <property type="term" value="F:ligase activity"/>
    <property type="evidence" value="ECO:0007669"/>
    <property type="project" value="UniProtKB-KW"/>
</dbReference>
<dbReference type="Pfam" id="PF00583">
    <property type="entry name" value="Acetyltransf_1"/>
    <property type="match status" value="1"/>
</dbReference>
<dbReference type="Gene3D" id="3.30.470.20">
    <property type="entry name" value="ATP-grasp fold, B domain"/>
    <property type="match status" value="1"/>
</dbReference>
<dbReference type="SUPFAM" id="SSF56059">
    <property type="entry name" value="Glutathione synthetase ATP-binding domain-like"/>
    <property type="match status" value="1"/>
</dbReference>
<keyword evidence="3" id="KW-0547">Nucleotide-binding</keyword>
<organism evidence="7 8">
    <name type="scientific">Magnetospirillum moscoviense</name>
    <dbReference type="NCBI Taxonomy" id="1437059"/>
    <lineage>
        <taxon>Bacteria</taxon>
        <taxon>Pseudomonadati</taxon>
        <taxon>Pseudomonadota</taxon>
        <taxon>Alphaproteobacteria</taxon>
        <taxon>Rhodospirillales</taxon>
        <taxon>Rhodospirillaceae</taxon>
        <taxon>Magnetospirillum</taxon>
    </lineage>
</organism>
<sequence length="885" mass="94955">MSVRNLHFLFEPTAIAVVGASDTPRSVGAVVMRNLLDGGFAGPIMPVHPKYRAVAGVLAYPSVDLLPIAPDLAILCTPPDTLPRLIDQLGRKGCRIAIVVSADAEWAGCRQAARRHNMRLLGAGSLGVLVPKSRLNISFSHIPAEPGRIAFVSQSGALCTAVLDWARPRGIGFSAFLSLGNCMDVDFADALDHLANDEATRAILLYIEDIRERRAFMPALRAAARNKPVVLVKAGRAADDPSPSQAAFLAEALTRPDEAFEAAIGRAGALGVTDLDELFAAVETLARTRPPRGDRLAIVSNGGGTAMMAVDELLRGNGTLAPLSEECVRKLQVFLPKSAKVGNPVDLAVDSDGKRTADAIRVLIEDPDIDAVLVIHAPNAMTDGIEVARAVVDTQKRHGGHVLTCWVGEAAARPARRLFAEAGLPTYDTPGQAVRGFRHLLAFQSHQEMLLQTPPSHLLDFQPDAASARAIVARSLAAGGGLLLESEAKTMLAAYGIAAQPSHHVADSEAAARKAIEIGLPVALTVASPDIPRKWDVGGVALNLETPDAVRAACAGILHRTATKRPDARIEGFTIQSMALRPHARQLMIGIACDPLFGPLIVFGEGGRAVEIVRDHTLALPPLNLPLARAMIERTRIVRLLAAHGARAAADIEALAVALVRLSQMLVDNPEIVACDVNPLFCDDQGVLAVDARMRIEPVTPGDRRHFAVLPYPGHLEEPTVLHDGTEILIRPIRPEDEPAHADLIGHMTPQDLRYRFHGHIRTLAHHQLARLTQIDYDREMAFIATHTGKDGQPETLGVVRTVTDPDNHRAELAILVRSNLKGTGLGRKLLETMVAFTRNRGTHEMVIQVLAENAAMLKLAAKMGFALKPAEEDPDIVEGILICD</sequence>
<gene>
    <name evidence="7" type="ORF">A6A05_17475</name>
</gene>
<dbReference type="FunFam" id="3.30.1490.20:FF:000020">
    <property type="entry name" value="Protein lysine acetyltransferase"/>
    <property type="match status" value="1"/>
</dbReference>
<dbReference type="GO" id="GO:0006099">
    <property type="term" value="P:tricarboxylic acid cycle"/>
    <property type="evidence" value="ECO:0007669"/>
    <property type="project" value="UniProtKB-KW"/>
</dbReference>
<dbReference type="PANTHER" id="PTHR43334">
    <property type="entry name" value="ACETATE--COA LIGASE [ADP-FORMING]"/>
    <property type="match status" value="1"/>
</dbReference>
<keyword evidence="4" id="KW-0067">ATP-binding</keyword>
<evidence type="ECO:0000313" key="7">
    <source>
        <dbReference type="EMBL" id="OAN44565.1"/>
    </source>
</evidence>
<keyword evidence="2" id="KW-0436">Ligase</keyword>
<dbReference type="PANTHER" id="PTHR43334:SF1">
    <property type="entry name" value="3-HYDROXYPROPIONATE--COA LIGASE [ADP-FORMING]"/>
    <property type="match status" value="1"/>
</dbReference>
<dbReference type="Proteomes" id="UP000078543">
    <property type="component" value="Unassembled WGS sequence"/>
</dbReference>
<dbReference type="InterPro" id="IPR000182">
    <property type="entry name" value="GNAT_dom"/>
</dbReference>
<dbReference type="SUPFAM" id="SSF52210">
    <property type="entry name" value="Succinyl-CoA synthetase domains"/>
    <property type="match status" value="2"/>
</dbReference>
<dbReference type="SMART" id="SM00881">
    <property type="entry name" value="CoA_binding"/>
    <property type="match status" value="1"/>
</dbReference>
<dbReference type="InterPro" id="IPR013815">
    <property type="entry name" value="ATP_grasp_subdomain_1"/>
</dbReference>
<dbReference type="Pfam" id="PF13549">
    <property type="entry name" value="ATP-grasp_5"/>
    <property type="match status" value="1"/>
</dbReference>
<dbReference type="Pfam" id="PF13607">
    <property type="entry name" value="Succ_CoA_lig"/>
    <property type="match status" value="1"/>
</dbReference>
<dbReference type="AlphaFoldDB" id="A0A178M956"/>
<dbReference type="Gene3D" id="3.40.50.720">
    <property type="entry name" value="NAD(P)-binding Rossmann-like Domain"/>
    <property type="match status" value="1"/>
</dbReference>
<dbReference type="InterPro" id="IPR032875">
    <property type="entry name" value="Succ_CoA_lig_flav_dom"/>
</dbReference>
<dbReference type="GO" id="GO:0016747">
    <property type="term" value="F:acyltransferase activity, transferring groups other than amino-acyl groups"/>
    <property type="evidence" value="ECO:0007669"/>
    <property type="project" value="InterPro"/>
</dbReference>
<dbReference type="Gene3D" id="3.40.630.30">
    <property type="match status" value="1"/>
</dbReference>
<dbReference type="Pfam" id="PF13380">
    <property type="entry name" value="CoA_binding_2"/>
    <property type="match status" value="1"/>
</dbReference>
<dbReference type="InterPro" id="IPR051538">
    <property type="entry name" value="Acyl-CoA_Synth/Transferase"/>
</dbReference>
<dbReference type="InterPro" id="IPR016102">
    <property type="entry name" value="Succinyl-CoA_synth-like"/>
</dbReference>
<dbReference type="Gene3D" id="3.30.1490.20">
    <property type="entry name" value="ATP-grasp fold, A domain"/>
    <property type="match status" value="1"/>
</dbReference>
<proteinExistence type="inferred from homology"/>
<dbReference type="OrthoDB" id="9807426at2"/>